<feature type="active site" description="Nucleophile" evidence="15">
    <location>
        <position position="263"/>
    </location>
</feature>
<dbReference type="InterPro" id="IPR012768">
    <property type="entry name" value="Trehalose_TreZ"/>
</dbReference>
<comment type="similarity">
    <text evidence="3 14">Belongs to the glycosyl hydrolase 13 family.</text>
</comment>
<dbReference type="InterPro" id="IPR044901">
    <property type="entry name" value="Trehalose_TreZ_E-set_sf"/>
</dbReference>
<dbReference type="GO" id="GO:0005992">
    <property type="term" value="P:trehalose biosynthetic process"/>
    <property type="evidence" value="ECO:0007669"/>
    <property type="project" value="UniProtKB-UniRule"/>
</dbReference>
<evidence type="ECO:0000256" key="13">
    <source>
        <dbReference type="NCBIfam" id="TIGR02402"/>
    </source>
</evidence>
<dbReference type="GO" id="GO:0005737">
    <property type="term" value="C:cytoplasm"/>
    <property type="evidence" value="ECO:0007669"/>
    <property type="project" value="UniProtKB-SubCell"/>
</dbReference>
<dbReference type="InterPro" id="IPR022567">
    <property type="entry name" value="DUF3459"/>
</dbReference>
<evidence type="ECO:0000256" key="11">
    <source>
        <dbReference type="ARBA" id="ARBA00033284"/>
    </source>
</evidence>
<dbReference type="Pfam" id="PF02922">
    <property type="entry name" value="CBM_48"/>
    <property type="match status" value="1"/>
</dbReference>
<evidence type="ECO:0000256" key="10">
    <source>
        <dbReference type="ARBA" id="ARBA00032057"/>
    </source>
</evidence>
<dbReference type="SUPFAM" id="SSF51445">
    <property type="entry name" value="(Trans)glycosidases"/>
    <property type="match status" value="1"/>
</dbReference>
<reference evidence="18" key="1">
    <citation type="submission" date="2017-08" db="EMBL/GenBank/DDBJ databases">
        <authorList>
            <person name="Imhoff J.F."/>
            <person name="Rahn T."/>
            <person name="Kuenzel S."/>
            <person name="Neulinger S.C."/>
        </authorList>
    </citation>
    <scope>NUCLEOTIDE SEQUENCE</scope>
    <source>
        <strain evidence="18">DSM 11080</strain>
    </source>
</reference>
<dbReference type="SUPFAM" id="SSF81296">
    <property type="entry name" value="E set domains"/>
    <property type="match status" value="1"/>
</dbReference>
<dbReference type="RefSeq" id="WP_200345394.1">
    <property type="nucleotide sequence ID" value="NZ_NRSJ01000008.1"/>
</dbReference>
<evidence type="ECO:0000256" key="15">
    <source>
        <dbReference type="PIRSR" id="PIRSR006337-1"/>
    </source>
</evidence>
<comment type="subcellular location">
    <subcellularLocation>
        <location evidence="1 15">Cytoplasm</location>
    </subcellularLocation>
</comment>
<comment type="pathway">
    <text evidence="2 14">Glycan biosynthesis; trehalose biosynthesis.</text>
</comment>
<evidence type="ECO:0000256" key="3">
    <source>
        <dbReference type="ARBA" id="ARBA00008061"/>
    </source>
</evidence>
<evidence type="ECO:0000256" key="2">
    <source>
        <dbReference type="ARBA" id="ARBA00005199"/>
    </source>
</evidence>
<dbReference type="Pfam" id="PF00128">
    <property type="entry name" value="Alpha-amylase"/>
    <property type="match status" value="1"/>
</dbReference>
<comment type="caution">
    <text evidence="18">The sequence shown here is derived from an EMBL/GenBank/DDBJ whole genome shotgun (WGS) entry which is preliminary data.</text>
</comment>
<evidence type="ECO:0000256" key="16">
    <source>
        <dbReference type="PIRSR" id="PIRSR006337-3"/>
    </source>
</evidence>
<dbReference type="EMBL" id="NRSJ01000008">
    <property type="protein sequence ID" value="MBK1704213.1"/>
    <property type="molecule type" value="Genomic_DNA"/>
</dbReference>
<keyword evidence="6" id="KW-0963">Cytoplasm</keyword>
<dbReference type="Pfam" id="PF11941">
    <property type="entry name" value="DUF3459"/>
    <property type="match status" value="1"/>
</dbReference>
<dbReference type="InterPro" id="IPR013783">
    <property type="entry name" value="Ig-like_fold"/>
</dbReference>
<reference evidence="18" key="2">
    <citation type="journal article" date="2020" name="Microorganisms">
        <title>Osmotic Adaptation and Compatible Solute Biosynthesis of Phototrophic Bacteria as Revealed from Genome Analyses.</title>
        <authorList>
            <person name="Imhoff J.F."/>
            <person name="Rahn T."/>
            <person name="Kunzel S."/>
            <person name="Keller A."/>
            <person name="Neulinger S.C."/>
        </authorList>
    </citation>
    <scope>NUCLEOTIDE SEQUENCE</scope>
    <source>
        <strain evidence="18">DSM 11080</strain>
    </source>
</reference>
<feature type="active site" description="Proton donor" evidence="15">
    <location>
        <position position="299"/>
    </location>
</feature>
<dbReference type="Gene3D" id="1.10.10.760">
    <property type="entry name" value="E-set domains of sugar-utilizing enzymes"/>
    <property type="match status" value="1"/>
</dbReference>
<evidence type="ECO:0000313" key="19">
    <source>
        <dbReference type="Proteomes" id="UP001296776"/>
    </source>
</evidence>
<feature type="site" description="Transition state stabilizer" evidence="16">
    <location>
        <position position="401"/>
    </location>
</feature>
<sequence>MPFGPERLPGGGAEFRLWAPGAERVELQLTSAQGALEVPMGRSSDGWHRVAIPSATPGDRYRYRIDGGLAVPDPASRFQPEDVHGPSELVDPSAFDWGAAERDWGGHPWHEAVIYELHVGTFSASGDYAGIEARLDHLVELGVTMIELMPLADFPGRRNWGYDGALLYAPDSSYGRPDDLKRLIRAAHQRGLSVLLDVVYNHFGPEGNYLHLYAPPFFHSDRHTPWGAAINFDGPDAGWVRAFFIHNVLYWLEEYRFDGLRLDAVDRIEDASRPDILDALAERVRNGPGRDRHIHLILENDHNDARRYQRDDAGRPRHFTAQWNDDLHHALHGLLTGETDGPYQDFGPDAHDSTTALTARALTEGFAYQGERSAFRGGRPRGTPSANLPPAAVVNFLQNHDQAGNRAFGERLHQLVSAEALDAALALVLLAPSPPLLFMGEEFDAASPFLFFCDFGADLADAVREGRRREFARSARFADPESRRLIPDPNAPATFERSRLDWRWRDDPESGTDTSAEQRRFAHCQAVLALRRKHIAPLIPLLEHGGDALALGPGQLAARWHTSDGRQLQVVANLSAERLELPSRVAPPPTAELVMDHGPGPEPTPAHSAELPPWSVRWTVAATEC</sequence>
<accession>A0AAJ0U2R7</accession>
<proteinExistence type="inferred from homology"/>
<keyword evidence="8" id="KW-0119">Carbohydrate metabolism</keyword>
<feature type="domain" description="Glycosyl hydrolase family 13 catalytic" evidence="17">
    <location>
        <begin position="116"/>
        <end position="473"/>
    </location>
</feature>
<evidence type="ECO:0000256" key="7">
    <source>
        <dbReference type="ARBA" id="ARBA00022801"/>
    </source>
</evidence>
<dbReference type="PANTHER" id="PTHR43651:SF11">
    <property type="entry name" value="MALTO-OLIGOSYLTREHALOSE TREHALOHYDROLASE"/>
    <property type="match status" value="1"/>
</dbReference>
<dbReference type="GO" id="GO:0033942">
    <property type="term" value="F:4-alpha-D-(1-&gt;4)-alpha-D-glucanotrehalose trehalohydrolase activity"/>
    <property type="evidence" value="ECO:0007669"/>
    <property type="project" value="UniProtKB-EC"/>
</dbReference>
<dbReference type="Gene3D" id="3.20.20.80">
    <property type="entry name" value="Glycosidases"/>
    <property type="match status" value="1"/>
</dbReference>
<protein>
    <recommendedName>
        <fullName evidence="5 13">Malto-oligosyltrehalose trehalohydrolase</fullName>
        <shortName evidence="14">MTHase</shortName>
        <ecNumber evidence="4 13">3.2.1.141</ecNumber>
    </recommendedName>
    <alternativeName>
        <fullName evidence="11 14">4-alpha-D-((1-&gt;4)-alpha-D-glucano)trehalose trehalohydrolase</fullName>
    </alternativeName>
    <alternativeName>
        <fullName evidence="10 14">Maltooligosyl trehalose trehalohydrolase</fullName>
    </alternativeName>
</protein>
<dbReference type="CDD" id="cd11325">
    <property type="entry name" value="AmyAc_GTHase"/>
    <property type="match status" value="1"/>
</dbReference>
<keyword evidence="9 14" id="KW-0326">Glycosidase</keyword>
<dbReference type="SMART" id="SM00642">
    <property type="entry name" value="Aamy"/>
    <property type="match status" value="1"/>
</dbReference>
<name>A0AAJ0U2R7_9GAMM</name>
<dbReference type="NCBIfam" id="TIGR02402">
    <property type="entry name" value="trehalose_TreZ"/>
    <property type="match status" value="1"/>
</dbReference>
<evidence type="ECO:0000256" key="14">
    <source>
        <dbReference type="PIRNR" id="PIRNR006337"/>
    </source>
</evidence>
<evidence type="ECO:0000259" key="17">
    <source>
        <dbReference type="SMART" id="SM00642"/>
    </source>
</evidence>
<dbReference type="InterPro" id="IPR004193">
    <property type="entry name" value="Glyco_hydro_13_N"/>
</dbReference>
<dbReference type="InterPro" id="IPR017853">
    <property type="entry name" value="GH"/>
</dbReference>
<dbReference type="PIRSF" id="PIRSF006337">
    <property type="entry name" value="Trehalose_TreZ"/>
    <property type="match status" value="1"/>
</dbReference>
<evidence type="ECO:0000256" key="12">
    <source>
        <dbReference type="ARBA" id="ARBA00034013"/>
    </source>
</evidence>
<dbReference type="CDD" id="cd02853">
    <property type="entry name" value="E_set_MTHase_like_N"/>
    <property type="match status" value="1"/>
</dbReference>
<evidence type="ECO:0000256" key="9">
    <source>
        <dbReference type="ARBA" id="ARBA00023295"/>
    </source>
</evidence>
<evidence type="ECO:0000256" key="6">
    <source>
        <dbReference type="ARBA" id="ARBA00022490"/>
    </source>
</evidence>
<evidence type="ECO:0000313" key="18">
    <source>
        <dbReference type="EMBL" id="MBK1704213.1"/>
    </source>
</evidence>
<dbReference type="Gene3D" id="2.60.40.10">
    <property type="entry name" value="Immunoglobulins"/>
    <property type="match status" value="1"/>
</dbReference>
<comment type="catalytic activity">
    <reaction evidence="12 14">
        <text>hydrolysis of (1-&gt;4)-alpha-D-glucosidic linkage in 4-alpha-D-[(1-&gt;4)-alpha-D-glucanosyl]n trehalose to yield trehalose and (1-&gt;4)-alpha-D-glucan.</text>
        <dbReference type="EC" id="3.2.1.141"/>
    </reaction>
</comment>
<gene>
    <name evidence="18" type="primary">treZ</name>
    <name evidence="18" type="ORF">CKO40_06535</name>
</gene>
<keyword evidence="19" id="KW-1185">Reference proteome</keyword>
<evidence type="ECO:0000256" key="1">
    <source>
        <dbReference type="ARBA" id="ARBA00004496"/>
    </source>
</evidence>
<keyword evidence="7 14" id="KW-0378">Hydrolase</keyword>
<dbReference type="PANTHER" id="PTHR43651">
    <property type="entry name" value="1,4-ALPHA-GLUCAN-BRANCHING ENZYME"/>
    <property type="match status" value="1"/>
</dbReference>
<dbReference type="Proteomes" id="UP001296776">
    <property type="component" value="Unassembled WGS sequence"/>
</dbReference>
<evidence type="ECO:0000256" key="5">
    <source>
        <dbReference type="ARBA" id="ARBA00015938"/>
    </source>
</evidence>
<evidence type="ECO:0000256" key="4">
    <source>
        <dbReference type="ARBA" id="ARBA00012268"/>
    </source>
</evidence>
<evidence type="ECO:0000256" key="8">
    <source>
        <dbReference type="ARBA" id="ARBA00023277"/>
    </source>
</evidence>
<organism evidence="18 19">
    <name type="scientific">Halochromatium glycolicum</name>
    <dbReference type="NCBI Taxonomy" id="85075"/>
    <lineage>
        <taxon>Bacteria</taxon>
        <taxon>Pseudomonadati</taxon>
        <taxon>Pseudomonadota</taxon>
        <taxon>Gammaproteobacteria</taxon>
        <taxon>Chromatiales</taxon>
        <taxon>Chromatiaceae</taxon>
        <taxon>Halochromatium</taxon>
    </lineage>
</organism>
<dbReference type="InterPro" id="IPR014756">
    <property type="entry name" value="Ig_E-set"/>
</dbReference>
<dbReference type="EC" id="3.2.1.141" evidence="4 13"/>
<dbReference type="InterPro" id="IPR006047">
    <property type="entry name" value="GH13_cat_dom"/>
</dbReference>
<dbReference type="AlphaFoldDB" id="A0AAJ0U2R7"/>